<dbReference type="GO" id="GO:0046872">
    <property type="term" value="F:metal ion binding"/>
    <property type="evidence" value="ECO:0007669"/>
    <property type="project" value="UniProtKB-KW"/>
</dbReference>
<feature type="domain" description="Manganese/iron superoxide dismutase C-terminal" evidence="6">
    <location>
        <begin position="176"/>
        <end position="278"/>
    </location>
</feature>
<proteinExistence type="inferred from homology"/>
<dbReference type="GO" id="GO:0004784">
    <property type="term" value="F:superoxide dismutase activity"/>
    <property type="evidence" value="ECO:0007669"/>
    <property type="project" value="UniProtKB-EC"/>
</dbReference>
<dbReference type="Gene3D" id="3.55.40.20">
    <property type="entry name" value="Iron/manganese superoxide dismutase, C-terminal domain"/>
    <property type="match status" value="1"/>
</dbReference>
<keyword evidence="4" id="KW-0560">Oxidoreductase</keyword>
<dbReference type="Pfam" id="PF00081">
    <property type="entry name" value="Sod_Fe_N"/>
    <property type="match status" value="1"/>
</dbReference>
<dbReference type="KEGG" id="grc:GI584_07895"/>
<dbReference type="InterPro" id="IPR036314">
    <property type="entry name" value="SOD_C_sf"/>
</dbReference>
<evidence type="ECO:0000256" key="2">
    <source>
        <dbReference type="ARBA" id="ARBA00012682"/>
    </source>
</evidence>
<dbReference type="EC" id="1.15.1.1" evidence="2"/>
<dbReference type="InterPro" id="IPR001189">
    <property type="entry name" value="Mn/Fe_SOD"/>
</dbReference>
<evidence type="ECO:0000259" key="5">
    <source>
        <dbReference type="Pfam" id="PF00081"/>
    </source>
</evidence>
<evidence type="ECO:0000256" key="4">
    <source>
        <dbReference type="ARBA" id="ARBA00023002"/>
    </source>
</evidence>
<accession>A0A5Q2TKY5</accession>
<reference evidence="7 8" key="1">
    <citation type="submission" date="2019-11" db="EMBL/GenBank/DDBJ databases">
        <title>Gracilibacillus salitolerans sp. nov., a moderate halophile isolated from a saline soil in northwest China.</title>
        <authorList>
            <person name="Gan L."/>
        </authorList>
    </citation>
    <scope>NUCLEOTIDE SEQUENCE [LARGE SCALE GENOMIC DNA]</scope>
    <source>
        <strain evidence="7 8">SCU50</strain>
    </source>
</reference>
<gene>
    <name evidence="7" type="ORF">GI584_07895</name>
</gene>
<dbReference type="InterPro" id="IPR019831">
    <property type="entry name" value="Mn/Fe_SOD_N"/>
</dbReference>
<dbReference type="InterPro" id="IPR036324">
    <property type="entry name" value="Mn/Fe_SOD_N_sf"/>
</dbReference>
<comment type="similarity">
    <text evidence="1">Belongs to the iron/manganese superoxide dismutase family.</text>
</comment>
<organism evidence="7 8">
    <name type="scientific">Gracilibacillus salitolerans</name>
    <dbReference type="NCBI Taxonomy" id="2663022"/>
    <lineage>
        <taxon>Bacteria</taxon>
        <taxon>Bacillati</taxon>
        <taxon>Bacillota</taxon>
        <taxon>Bacilli</taxon>
        <taxon>Bacillales</taxon>
        <taxon>Bacillaceae</taxon>
        <taxon>Gracilibacillus</taxon>
    </lineage>
</organism>
<dbReference type="InterPro" id="IPR019832">
    <property type="entry name" value="Mn/Fe_SOD_C"/>
</dbReference>
<keyword evidence="8" id="KW-1185">Reference proteome</keyword>
<evidence type="ECO:0000259" key="6">
    <source>
        <dbReference type="Pfam" id="PF02777"/>
    </source>
</evidence>
<dbReference type="PANTHER" id="PTHR11404:SF6">
    <property type="entry name" value="SUPEROXIDE DISMUTASE [MN], MITOCHONDRIAL"/>
    <property type="match status" value="1"/>
</dbReference>
<dbReference type="Pfam" id="PF02777">
    <property type="entry name" value="Sod_Fe_C"/>
    <property type="match status" value="1"/>
</dbReference>
<dbReference type="AlphaFoldDB" id="A0A5Q2TKY5"/>
<protein>
    <recommendedName>
        <fullName evidence="2">superoxide dismutase</fullName>
        <ecNumber evidence="2">1.15.1.1</ecNumber>
    </recommendedName>
</protein>
<evidence type="ECO:0000313" key="8">
    <source>
        <dbReference type="Proteomes" id="UP000339690"/>
    </source>
</evidence>
<dbReference type="InterPro" id="IPR019833">
    <property type="entry name" value="Mn/Fe_SOD_BS"/>
</dbReference>
<dbReference type="EMBL" id="CP045915">
    <property type="protein sequence ID" value="QGH33948.1"/>
    <property type="molecule type" value="Genomic_DNA"/>
</dbReference>
<dbReference type="Proteomes" id="UP000339690">
    <property type="component" value="Chromosome"/>
</dbReference>
<dbReference type="FunFam" id="3.55.40.20:FF:000004">
    <property type="entry name" value="Superoxide dismutase [Fe]"/>
    <property type="match status" value="1"/>
</dbReference>
<dbReference type="PANTHER" id="PTHR11404">
    <property type="entry name" value="SUPEROXIDE DISMUTASE 2"/>
    <property type="match status" value="1"/>
</dbReference>
<dbReference type="RefSeq" id="WP_153790878.1">
    <property type="nucleotide sequence ID" value="NZ_CP045915.1"/>
</dbReference>
<keyword evidence="3" id="KW-0479">Metal-binding</keyword>
<evidence type="ECO:0000313" key="7">
    <source>
        <dbReference type="EMBL" id="QGH33948.1"/>
    </source>
</evidence>
<dbReference type="SUPFAM" id="SSF54719">
    <property type="entry name" value="Fe,Mn superoxide dismutase (SOD), C-terminal domain"/>
    <property type="match status" value="1"/>
</dbReference>
<dbReference type="Gene3D" id="1.10.287.990">
    <property type="entry name" value="Fe,Mn superoxide dismutase (SOD) domain"/>
    <property type="match status" value="1"/>
</dbReference>
<feature type="domain" description="Manganese/iron superoxide dismutase N-terminal" evidence="5">
    <location>
        <begin position="90"/>
        <end position="169"/>
    </location>
</feature>
<dbReference type="PRINTS" id="PR01703">
    <property type="entry name" value="MNSODISMTASE"/>
</dbReference>
<name>A0A5Q2TKY5_9BACI</name>
<dbReference type="SUPFAM" id="SSF46609">
    <property type="entry name" value="Fe,Mn superoxide dismutase (SOD), N-terminal domain"/>
    <property type="match status" value="1"/>
</dbReference>
<evidence type="ECO:0000256" key="1">
    <source>
        <dbReference type="ARBA" id="ARBA00008714"/>
    </source>
</evidence>
<dbReference type="InterPro" id="IPR050265">
    <property type="entry name" value="Fe/Mn_Superoxide_Dismutase"/>
</dbReference>
<sequence length="290" mass="34165">MNKEYKEYLESLLNWGEKLKQTVQDSELLDDEKMHTLKQVEKWQGNIYELLDQEEADANPERMLDLRAEGENLIQEIQGSSNRESVPYGKHKLPPLPYAYNALEPYISEQIMRLHHTKHHQSYVDGLNKAEEALYTGKKGKDPIKHWLREQAFNGSGHYLHTIFWHNMTPNSKKKPSGEILKQIKKDFGSWNSFKKLFTDAAESVEGNGWAALLWSPRSGKLAIQSFEKHQLFQLPDTIPLLVLDVWEHAYYLQHQNDKASYIKDWWNVVNWDNVNERFNKAKKLKWQLF</sequence>
<dbReference type="PROSITE" id="PS00088">
    <property type="entry name" value="SOD_MN"/>
    <property type="match status" value="1"/>
</dbReference>
<evidence type="ECO:0000256" key="3">
    <source>
        <dbReference type="ARBA" id="ARBA00022723"/>
    </source>
</evidence>